<evidence type="ECO:0000256" key="1">
    <source>
        <dbReference type="SAM" id="MobiDB-lite"/>
    </source>
</evidence>
<dbReference type="Ensembl" id="ENSSHAT00000027723.1">
    <property type="protein sequence ID" value="ENSSHAP00000031122.1"/>
    <property type="gene ID" value="ENSSHAG00000020846.1"/>
</dbReference>
<gene>
    <name evidence="3" type="primary">LOC100917674</name>
</gene>
<dbReference type="GO" id="GO:0055074">
    <property type="term" value="P:calcium ion homeostasis"/>
    <property type="evidence" value="ECO:0007669"/>
    <property type="project" value="TreeGrafter"/>
</dbReference>
<sequence length="579" mass="66685">MDLAESPGPSAPRLPPPPPGRPPRPPRRSRRPLRRGLPGRPRRPQDLALLAAVLGALLAVATRSFVGFREFQAEALREAAQKFLGEDGFSLFSSLDRDRDMYINPEEFKRDAKRLIGTWESLGSSLRPNPHPIYILEEEVSQNSPLDLSEEKFSIMARFQPLLPKTMYKSKDGFLHVSHLTLSGLRNWTVPDVVLHLFSAQKFFIFLPPKEDLKLGEPWWIIPNEVKHLPSTRFYPPRSKRKEDLIFKLLSMFHPRLFVKTRFGPRGTVACLMAISDLYYTVAFRIHAEFQLNEPPLFPFWFSPGQFTGHIILSKDSSHVRDFKLFVPNHKPLNVEMDWLYQGEENGNPKTKMNMDIGYLPQMELESWGPSGSTEIHKKGKITYRRPSEQSSQFVFEDIVWQKEISWEKAVQRLKVAMYPFLKVTYLPLIKAFERARIEKKLVHSIVLWGSLDDQSCFGPGKCLRDKVLGNPFILMLLRKNFISSWSQVHELIEIQNQDNKSHKKLAELLLEKYSDHVMILLCLPNGTVVHHISANELCQVSKESSGKQLNSVTMYEQFLQKGLSQAQPFLQRKLGGFF</sequence>
<dbReference type="InParanoid" id="A0A7N4V0Y5"/>
<dbReference type="Proteomes" id="UP000007648">
    <property type="component" value="Unassembled WGS sequence"/>
</dbReference>
<dbReference type="PANTHER" id="PTHR16213:SF78">
    <property type="entry name" value="SELENOPROTEIN N"/>
    <property type="match status" value="1"/>
</dbReference>
<feature type="compositionally biased region" description="Pro residues" evidence="1">
    <location>
        <begin position="9"/>
        <end position="23"/>
    </location>
</feature>
<name>A0A7N4V0Y5_SARHA</name>
<dbReference type="AlphaFoldDB" id="A0A7N4V0Y5"/>
<evidence type="ECO:0000259" key="2">
    <source>
        <dbReference type="PROSITE" id="PS50222"/>
    </source>
</evidence>
<evidence type="ECO:0000313" key="3">
    <source>
        <dbReference type="Ensembl" id="ENSSHAP00000031122.1"/>
    </source>
</evidence>
<dbReference type="PROSITE" id="PS50222">
    <property type="entry name" value="EF_HAND_2"/>
    <property type="match status" value="1"/>
</dbReference>
<keyword evidence="4" id="KW-1185">Reference proteome</keyword>
<accession>A0A7N4V0Y5</accession>
<dbReference type="InterPro" id="IPR002048">
    <property type="entry name" value="EF_hand_dom"/>
</dbReference>
<dbReference type="GO" id="GO:0005789">
    <property type="term" value="C:endoplasmic reticulum membrane"/>
    <property type="evidence" value="ECO:0007669"/>
    <property type="project" value="TreeGrafter"/>
</dbReference>
<dbReference type="GO" id="GO:0005509">
    <property type="term" value="F:calcium ion binding"/>
    <property type="evidence" value="ECO:0007669"/>
    <property type="project" value="InterPro"/>
</dbReference>
<dbReference type="PANTHER" id="PTHR16213">
    <property type="entry name" value="SELENOPROTEIN N"/>
    <property type="match status" value="1"/>
</dbReference>
<organism evidence="3 4">
    <name type="scientific">Sarcophilus harrisii</name>
    <name type="common">Tasmanian devil</name>
    <name type="synonym">Sarcophilus laniarius</name>
    <dbReference type="NCBI Taxonomy" id="9305"/>
    <lineage>
        <taxon>Eukaryota</taxon>
        <taxon>Metazoa</taxon>
        <taxon>Chordata</taxon>
        <taxon>Craniata</taxon>
        <taxon>Vertebrata</taxon>
        <taxon>Euteleostomi</taxon>
        <taxon>Mammalia</taxon>
        <taxon>Metatheria</taxon>
        <taxon>Dasyuromorphia</taxon>
        <taxon>Dasyuridae</taxon>
        <taxon>Sarcophilus</taxon>
    </lineage>
</organism>
<dbReference type="GeneTree" id="ENSGT00940000164027"/>
<feature type="compositionally biased region" description="Basic residues" evidence="1">
    <location>
        <begin position="24"/>
        <end position="34"/>
    </location>
</feature>
<dbReference type="GO" id="GO:0048741">
    <property type="term" value="P:skeletal muscle fiber development"/>
    <property type="evidence" value="ECO:0007669"/>
    <property type="project" value="TreeGrafter"/>
</dbReference>
<protein>
    <recommendedName>
        <fullName evidence="2">EF-hand domain-containing protein</fullName>
    </recommendedName>
</protein>
<reference evidence="3" key="3">
    <citation type="submission" date="2025-09" db="UniProtKB">
        <authorList>
            <consortium name="Ensembl"/>
        </authorList>
    </citation>
    <scope>IDENTIFICATION</scope>
</reference>
<evidence type="ECO:0000313" key="4">
    <source>
        <dbReference type="Proteomes" id="UP000007648"/>
    </source>
</evidence>
<reference evidence="3" key="2">
    <citation type="submission" date="2025-08" db="UniProtKB">
        <authorList>
            <consortium name="Ensembl"/>
        </authorList>
    </citation>
    <scope>IDENTIFICATION</scope>
</reference>
<feature type="region of interest" description="Disordered" evidence="1">
    <location>
        <begin position="1"/>
        <end position="42"/>
    </location>
</feature>
<reference evidence="3 4" key="1">
    <citation type="journal article" date="2011" name="Proc. Natl. Acad. Sci. U.S.A.">
        <title>Genetic diversity and population structure of the endangered marsupial Sarcophilus harrisii (Tasmanian devil).</title>
        <authorList>
            <person name="Miller W."/>
            <person name="Hayes V.M."/>
            <person name="Ratan A."/>
            <person name="Petersen D.C."/>
            <person name="Wittekindt N.E."/>
            <person name="Miller J."/>
            <person name="Walenz B."/>
            <person name="Knight J."/>
            <person name="Qi J."/>
            <person name="Zhao F."/>
            <person name="Wang Q."/>
            <person name="Bedoya-Reina O.C."/>
            <person name="Katiyar N."/>
            <person name="Tomsho L.P."/>
            <person name="Kasson L.M."/>
            <person name="Hardie R.A."/>
            <person name="Woodbridge P."/>
            <person name="Tindall E.A."/>
            <person name="Bertelsen M.F."/>
            <person name="Dixon D."/>
            <person name="Pyecroft S."/>
            <person name="Helgen K.M."/>
            <person name="Lesk A.M."/>
            <person name="Pringle T.H."/>
            <person name="Patterson N."/>
            <person name="Zhang Y."/>
            <person name="Kreiss A."/>
            <person name="Woods G.M."/>
            <person name="Jones M.E."/>
            <person name="Schuster S.C."/>
        </authorList>
    </citation>
    <scope>NUCLEOTIDE SEQUENCE [LARGE SCALE GENOMIC DNA]</scope>
</reference>
<proteinExistence type="predicted"/>
<feature type="domain" description="EF-hand" evidence="2">
    <location>
        <begin position="91"/>
        <end position="118"/>
    </location>
</feature>